<dbReference type="PANTHER" id="PTHR11766:SF0">
    <property type="entry name" value="TYROSINE--TRNA LIGASE, MITOCHONDRIAL"/>
    <property type="match status" value="1"/>
</dbReference>
<keyword evidence="2 7" id="KW-0547">Nucleotide-binding</keyword>
<accession>A0ABQ6ISF7</accession>
<dbReference type="InterPro" id="IPR036986">
    <property type="entry name" value="S4_RNA-bd_sf"/>
</dbReference>
<dbReference type="InterPro" id="IPR002305">
    <property type="entry name" value="aa-tRNA-synth_Ic"/>
</dbReference>
<comment type="caution">
    <text evidence="9">The sequence shown here is derived from an EMBL/GenBank/DDBJ whole genome shotgun (WGS) entry which is preliminary data.</text>
</comment>
<evidence type="ECO:0000313" key="10">
    <source>
        <dbReference type="Proteomes" id="UP001157126"/>
    </source>
</evidence>
<dbReference type="PANTHER" id="PTHR11766">
    <property type="entry name" value="TYROSYL-TRNA SYNTHETASE"/>
    <property type="match status" value="1"/>
</dbReference>
<evidence type="ECO:0000256" key="8">
    <source>
        <dbReference type="SAM" id="MobiDB-lite"/>
    </source>
</evidence>
<dbReference type="Gene3D" id="1.10.240.10">
    <property type="entry name" value="Tyrosyl-Transfer RNA Synthetase"/>
    <property type="match status" value="1"/>
</dbReference>
<evidence type="ECO:0000256" key="3">
    <source>
        <dbReference type="ARBA" id="ARBA00022840"/>
    </source>
</evidence>
<feature type="region of interest" description="Disordered" evidence="8">
    <location>
        <begin position="457"/>
        <end position="541"/>
    </location>
</feature>
<evidence type="ECO:0000256" key="4">
    <source>
        <dbReference type="ARBA" id="ARBA00022917"/>
    </source>
</evidence>
<gene>
    <name evidence="7" type="primary">tyrS</name>
    <name evidence="9" type="ORF">GCM10025883_20360</name>
</gene>
<feature type="compositionally biased region" description="Low complexity" evidence="8">
    <location>
        <begin position="390"/>
        <end position="401"/>
    </location>
</feature>
<comment type="catalytic activity">
    <reaction evidence="6 7">
        <text>tRNA(Tyr) + L-tyrosine + ATP = L-tyrosyl-tRNA(Tyr) + AMP + diphosphate + H(+)</text>
        <dbReference type="Rhea" id="RHEA:10220"/>
        <dbReference type="Rhea" id="RHEA-COMP:9706"/>
        <dbReference type="Rhea" id="RHEA-COMP:9707"/>
        <dbReference type="ChEBI" id="CHEBI:15378"/>
        <dbReference type="ChEBI" id="CHEBI:30616"/>
        <dbReference type="ChEBI" id="CHEBI:33019"/>
        <dbReference type="ChEBI" id="CHEBI:58315"/>
        <dbReference type="ChEBI" id="CHEBI:78442"/>
        <dbReference type="ChEBI" id="CHEBI:78536"/>
        <dbReference type="ChEBI" id="CHEBI:456215"/>
        <dbReference type="EC" id="6.1.1.1"/>
    </reaction>
</comment>
<dbReference type="Gene3D" id="3.40.50.620">
    <property type="entry name" value="HUPs"/>
    <property type="match status" value="1"/>
</dbReference>
<evidence type="ECO:0000256" key="6">
    <source>
        <dbReference type="ARBA" id="ARBA00048248"/>
    </source>
</evidence>
<dbReference type="InterPro" id="IPR002307">
    <property type="entry name" value="Tyr-tRNA-ligase"/>
</dbReference>
<comment type="caution">
    <text evidence="7">Lacks conserved residue(s) required for the propagation of feature annotation.</text>
</comment>
<keyword evidence="1 7" id="KW-0436">Ligase</keyword>
<evidence type="ECO:0000256" key="1">
    <source>
        <dbReference type="ARBA" id="ARBA00022598"/>
    </source>
</evidence>
<feature type="binding site" evidence="7">
    <location>
        <position position="36"/>
    </location>
    <ligand>
        <name>L-tyrosine</name>
        <dbReference type="ChEBI" id="CHEBI:58315"/>
    </ligand>
</feature>
<dbReference type="SUPFAM" id="SSF52374">
    <property type="entry name" value="Nucleotidylyl transferase"/>
    <property type="match status" value="1"/>
</dbReference>
<reference evidence="10" key="1">
    <citation type="journal article" date="2019" name="Int. J. Syst. Evol. Microbiol.">
        <title>The Global Catalogue of Microorganisms (GCM) 10K type strain sequencing project: providing services to taxonomists for standard genome sequencing and annotation.</title>
        <authorList>
            <consortium name="The Broad Institute Genomics Platform"/>
            <consortium name="The Broad Institute Genome Sequencing Center for Infectious Disease"/>
            <person name="Wu L."/>
            <person name="Ma J."/>
        </authorList>
    </citation>
    <scope>NUCLEOTIDE SEQUENCE [LARGE SCALE GENOMIC DNA]</scope>
    <source>
        <strain evidence="10">NBRC 113072</strain>
    </source>
</reference>
<dbReference type="EMBL" id="BSUO01000001">
    <property type="protein sequence ID" value="GMA39991.1"/>
    <property type="molecule type" value="Genomic_DNA"/>
</dbReference>
<proteinExistence type="inferred from homology"/>
<feature type="short sequence motif" description="'KMSKS' region" evidence="7">
    <location>
        <begin position="231"/>
        <end position="235"/>
    </location>
</feature>
<feature type="binding site" evidence="7">
    <location>
        <position position="171"/>
    </location>
    <ligand>
        <name>L-tyrosine</name>
        <dbReference type="ChEBI" id="CHEBI:58315"/>
    </ligand>
</feature>
<dbReference type="Proteomes" id="UP001157126">
    <property type="component" value="Unassembled WGS sequence"/>
</dbReference>
<keyword evidence="10" id="KW-1185">Reference proteome</keyword>
<dbReference type="HAMAP" id="MF_02006">
    <property type="entry name" value="Tyr_tRNA_synth_type1"/>
    <property type="match status" value="1"/>
</dbReference>
<dbReference type="EC" id="6.1.1.1" evidence="7"/>
<keyword evidence="5 7" id="KW-0030">Aminoacyl-tRNA synthetase</keyword>
<protein>
    <recommendedName>
        <fullName evidence="7">Tyrosine--tRNA ligase</fullName>
        <ecNumber evidence="7">6.1.1.1</ecNumber>
    </recommendedName>
    <alternativeName>
        <fullName evidence="7">Tyrosyl-tRNA synthetase</fullName>
        <shortName evidence="7">TyrRS</shortName>
    </alternativeName>
</protein>
<evidence type="ECO:0000256" key="2">
    <source>
        <dbReference type="ARBA" id="ARBA00022741"/>
    </source>
</evidence>
<comment type="function">
    <text evidence="7">Catalyzes the attachment of tyrosine to tRNA(Tyr) in a two-step reaction: tyrosine is first activated by ATP to form Tyr-AMP and then transferred to the acceptor end of tRNA(Tyr).</text>
</comment>
<evidence type="ECO:0000256" key="5">
    <source>
        <dbReference type="ARBA" id="ARBA00023146"/>
    </source>
</evidence>
<comment type="subunit">
    <text evidence="7">Homodimer.</text>
</comment>
<evidence type="ECO:0000256" key="7">
    <source>
        <dbReference type="HAMAP-Rule" id="MF_02006"/>
    </source>
</evidence>
<feature type="compositionally biased region" description="Basic and acidic residues" evidence="8">
    <location>
        <begin position="471"/>
        <end position="482"/>
    </location>
</feature>
<dbReference type="CDD" id="cd00805">
    <property type="entry name" value="TyrRS_core"/>
    <property type="match status" value="1"/>
</dbReference>
<comment type="subcellular location">
    <subcellularLocation>
        <location evidence="7">Cytoplasm</location>
    </subcellularLocation>
</comment>
<feature type="binding site" evidence="7">
    <location>
        <position position="234"/>
    </location>
    <ligand>
        <name>ATP</name>
        <dbReference type="ChEBI" id="CHEBI:30616"/>
    </ligand>
</feature>
<dbReference type="Gene3D" id="3.10.290.10">
    <property type="entry name" value="RNA-binding S4 domain"/>
    <property type="match status" value="1"/>
</dbReference>
<name>A0ABQ6ISF7_9MICO</name>
<feature type="binding site" evidence="7">
    <location>
        <position position="175"/>
    </location>
    <ligand>
        <name>L-tyrosine</name>
        <dbReference type="ChEBI" id="CHEBI:58315"/>
    </ligand>
</feature>
<dbReference type="PRINTS" id="PR01040">
    <property type="entry name" value="TRNASYNTHTYR"/>
</dbReference>
<sequence length="541" mass="59660">MSVSTVFDELSWRGLVAQTTDEAALREALEGRITVYCGFDPTAPSLHFGNLVQLILLRHLQRAGHRVIGLVGGSTGLVGDPRPSSERTLKTKEQTAADVERIAVQVRRILDVDEANPPQFVNNLDWTAPISALDFLRDYGKHFRVNQMIKKDAVAARLESDQGISYTEFSYQILQALDYLHLYREYGCTLQTGAQDQWGNITAGTDLIHRVEGGSAHALTTPLITDSSGRKFGKSEGNAVWLDPSMTSPYAFYQYWLNVEDASVVMLLKVFTDRTREEIEELERQVRDEPFRRTAQRTLAEDVTTLVHGVEATEAVKQASAVLFGKEDPSGLDAGTLRDAVAELPRAEVALDSELVDALVATGLAESRKAARRTIGEGECRSTTRRSRTSTRACRPSTSCTDGRLCSSGDASRWLRWISSAERDEPAGPRTRPAHRPLTSRFGVHAKVVLEFSTFTRQGGTDEIGPAAERPVPRRNEPDTADHANSVKRGVAPGRNSLVGLPPGSQRERPTGAGLLGPDRENNHRHRRTSDKVLTWRVSDA</sequence>
<dbReference type="InterPro" id="IPR024088">
    <property type="entry name" value="Tyr-tRNA-ligase_bac-type"/>
</dbReference>
<dbReference type="InterPro" id="IPR024107">
    <property type="entry name" value="Tyr-tRNA-ligase_bac_1"/>
</dbReference>
<organism evidence="9 10">
    <name type="scientific">Mobilicoccus caccae</name>
    <dbReference type="NCBI Taxonomy" id="1859295"/>
    <lineage>
        <taxon>Bacteria</taxon>
        <taxon>Bacillati</taxon>
        <taxon>Actinomycetota</taxon>
        <taxon>Actinomycetes</taxon>
        <taxon>Micrococcales</taxon>
        <taxon>Dermatophilaceae</taxon>
        <taxon>Mobilicoccus</taxon>
    </lineage>
</organism>
<dbReference type="InterPro" id="IPR014729">
    <property type="entry name" value="Rossmann-like_a/b/a_fold"/>
</dbReference>
<keyword evidence="4 7" id="KW-0648">Protein biosynthesis</keyword>
<dbReference type="Pfam" id="PF00579">
    <property type="entry name" value="tRNA-synt_1b"/>
    <property type="match status" value="1"/>
</dbReference>
<evidence type="ECO:0000313" key="9">
    <source>
        <dbReference type="EMBL" id="GMA39991.1"/>
    </source>
</evidence>
<keyword evidence="7" id="KW-0963">Cytoplasm</keyword>
<comment type="similarity">
    <text evidence="7">Belongs to the class-I aminoacyl-tRNA synthetase family. TyrS type 1 subfamily.</text>
</comment>
<keyword evidence="3 7" id="KW-0067">ATP-binding</keyword>
<dbReference type="NCBIfam" id="TIGR00234">
    <property type="entry name" value="tyrS"/>
    <property type="match status" value="1"/>
</dbReference>
<feature type="region of interest" description="Disordered" evidence="8">
    <location>
        <begin position="376"/>
        <end position="404"/>
    </location>
</feature>